<keyword evidence="4" id="KW-0808">Transferase</keyword>
<name>A0ABP8UBP2_9ACTN</name>
<accession>A0ABP8UBP2</accession>
<proteinExistence type="predicted"/>
<evidence type="ECO:0000259" key="11">
    <source>
        <dbReference type="Pfam" id="PF07730"/>
    </source>
</evidence>
<dbReference type="Pfam" id="PF02518">
    <property type="entry name" value="HATPase_c"/>
    <property type="match status" value="1"/>
</dbReference>
<evidence type="ECO:0000256" key="3">
    <source>
        <dbReference type="ARBA" id="ARBA00022553"/>
    </source>
</evidence>
<dbReference type="Proteomes" id="UP001501442">
    <property type="component" value="Unassembled WGS sequence"/>
</dbReference>
<evidence type="ECO:0000256" key="1">
    <source>
        <dbReference type="ARBA" id="ARBA00000085"/>
    </source>
</evidence>
<evidence type="ECO:0000256" key="8">
    <source>
        <dbReference type="ARBA" id="ARBA00023012"/>
    </source>
</evidence>
<evidence type="ECO:0000256" key="2">
    <source>
        <dbReference type="ARBA" id="ARBA00012438"/>
    </source>
</evidence>
<dbReference type="InterPro" id="IPR003594">
    <property type="entry name" value="HATPase_dom"/>
</dbReference>
<organism evidence="12 13">
    <name type="scientific">Actinoallomurus vinaceus</name>
    <dbReference type="NCBI Taxonomy" id="1080074"/>
    <lineage>
        <taxon>Bacteria</taxon>
        <taxon>Bacillati</taxon>
        <taxon>Actinomycetota</taxon>
        <taxon>Actinomycetes</taxon>
        <taxon>Streptosporangiales</taxon>
        <taxon>Thermomonosporaceae</taxon>
        <taxon>Actinoallomurus</taxon>
    </lineage>
</organism>
<dbReference type="PANTHER" id="PTHR24421">
    <property type="entry name" value="NITRATE/NITRITE SENSOR PROTEIN NARX-RELATED"/>
    <property type="match status" value="1"/>
</dbReference>
<dbReference type="InterPro" id="IPR011712">
    <property type="entry name" value="Sig_transdc_His_kin_sub3_dim/P"/>
</dbReference>
<feature type="transmembrane region" description="Helical" evidence="9">
    <location>
        <begin position="137"/>
        <end position="153"/>
    </location>
</feature>
<evidence type="ECO:0000256" key="5">
    <source>
        <dbReference type="ARBA" id="ARBA00022741"/>
    </source>
</evidence>
<evidence type="ECO:0000256" key="6">
    <source>
        <dbReference type="ARBA" id="ARBA00022777"/>
    </source>
</evidence>
<dbReference type="EMBL" id="BAABHK010000006">
    <property type="protein sequence ID" value="GAA4628499.1"/>
    <property type="molecule type" value="Genomic_DNA"/>
</dbReference>
<evidence type="ECO:0000313" key="12">
    <source>
        <dbReference type="EMBL" id="GAA4628499.1"/>
    </source>
</evidence>
<gene>
    <name evidence="12" type="ORF">GCM10023196_045080</name>
</gene>
<feature type="transmembrane region" description="Helical" evidence="9">
    <location>
        <begin position="31"/>
        <end position="49"/>
    </location>
</feature>
<evidence type="ECO:0000259" key="10">
    <source>
        <dbReference type="Pfam" id="PF02518"/>
    </source>
</evidence>
<comment type="catalytic activity">
    <reaction evidence="1">
        <text>ATP + protein L-histidine = ADP + protein N-phospho-L-histidine.</text>
        <dbReference type="EC" id="2.7.13.3"/>
    </reaction>
</comment>
<keyword evidence="6 12" id="KW-0418">Kinase</keyword>
<keyword evidence="9" id="KW-0812">Transmembrane</keyword>
<dbReference type="SUPFAM" id="SSF55874">
    <property type="entry name" value="ATPase domain of HSP90 chaperone/DNA topoisomerase II/histidine kinase"/>
    <property type="match status" value="1"/>
</dbReference>
<evidence type="ECO:0000313" key="13">
    <source>
        <dbReference type="Proteomes" id="UP001501442"/>
    </source>
</evidence>
<dbReference type="Gene3D" id="1.20.5.1930">
    <property type="match status" value="1"/>
</dbReference>
<keyword evidence="3" id="KW-0597">Phosphoprotein</keyword>
<keyword evidence="9" id="KW-0472">Membrane</keyword>
<evidence type="ECO:0000256" key="4">
    <source>
        <dbReference type="ARBA" id="ARBA00022679"/>
    </source>
</evidence>
<dbReference type="GO" id="GO:0016301">
    <property type="term" value="F:kinase activity"/>
    <property type="evidence" value="ECO:0007669"/>
    <property type="project" value="UniProtKB-KW"/>
</dbReference>
<dbReference type="InterPro" id="IPR036890">
    <property type="entry name" value="HATPase_C_sf"/>
</dbReference>
<feature type="domain" description="Histidine kinase/HSP90-like ATPase" evidence="10">
    <location>
        <begin position="301"/>
        <end position="386"/>
    </location>
</feature>
<keyword evidence="13" id="KW-1185">Reference proteome</keyword>
<keyword evidence="7" id="KW-0067">ATP-binding</keyword>
<evidence type="ECO:0000256" key="7">
    <source>
        <dbReference type="ARBA" id="ARBA00022840"/>
    </source>
</evidence>
<sequence length="387" mass="41657">MTTPGFLRGRRHLLDQVRAAVNGADGRERTLIRIGALVAGLLWFGYAMLHGPRRPGFGLHGTDLAYTVGVLLAVSGFVLGIISHRSRWPYGHLIFAADAFVGLLLYVSAPARPASALLFAVSGFAAEYYSVRRSLPTFFISGFAIGLGYVLQHGRLGDLWALIGLAGMFAGVRGSKIREATRRAEQENLVLAERAHIAREIHDILAHSLSAQLVHLEGARLLIANGRSDEALDRVERARGLARSGLEETRRALATLRGDIPPTDEVLRELADEHRSLADVRCEVTITGQPRELEPKAGLAVIRTAQEALTNARKHAPGADVAIDLRYLDDWCELEVRDTGAAGPGPLAATGGGYGLVGMRERAELIGGTLDAGPQEKGFGVLLRVPL</sequence>
<feature type="transmembrane region" description="Helical" evidence="9">
    <location>
        <begin position="89"/>
        <end position="107"/>
    </location>
</feature>
<dbReference type="InterPro" id="IPR050482">
    <property type="entry name" value="Sensor_HK_TwoCompSys"/>
</dbReference>
<dbReference type="EC" id="2.7.13.3" evidence="2"/>
<dbReference type="PANTHER" id="PTHR24421:SF10">
    <property type="entry name" value="NITRATE_NITRITE SENSOR PROTEIN NARQ"/>
    <property type="match status" value="1"/>
</dbReference>
<keyword evidence="8" id="KW-0902">Two-component regulatory system</keyword>
<evidence type="ECO:0000256" key="9">
    <source>
        <dbReference type="SAM" id="Phobius"/>
    </source>
</evidence>
<dbReference type="RefSeq" id="WP_345432918.1">
    <property type="nucleotide sequence ID" value="NZ_BAABHK010000006.1"/>
</dbReference>
<dbReference type="Gene3D" id="3.30.565.10">
    <property type="entry name" value="Histidine kinase-like ATPase, C-terminal domain"/>
    <property type="match status" value="1"/>
</dbReference>
<feature type="domain" description="Signal transduction histidine kinase subgroup 3 dimerisation and phosphoacceptor" evidence="11">
    <location>
        <begin position="193"/>
        <end position="257"/>
    </location>
</feature>
<dbReference type="Pfam" id="PF07730">
    <property type="entry name" value="HisKA_3"/>
    <property type="match status" value="1"/>
</dbReference>
<feature type="transmembrane region" description="Helical" evidence="9">
    <location>
        <begin position="64"/>
        <end position="82"/>
    </location>
</feature>
<comment type="caution">
    <text evidence="12">The sequence shown here is derived from an EMBL/GenBank/DDBJ whole genome shotgun (WGS) entry which is preliminary data.</text>
</comment>
<keyword evidence="9" id="KW-1133">Transmembrane helix</keyword>
<protein>
    <recommendedName>
        <fullName evidence="2">histidine kinase</fullName>
        <ecNumber evidence="2">2.7.13.3</ecNumber>
    </recommendedName>
</protein>
<keyword evidence="5" id="KW-0547">Nucleotide-binding</keyword>
<feature type="transmembrane region" description="Helical" evidence="9">
    <location>
        <begin position="159"/>
        <end position="175"/>
    </location>
</feature>
<dbReference type="CDD" id="cd16917">
    <property type="entry name" value="HATPase_UhpB-NarQ-NarX-like"/>
    <property type="match status" value="1"/>
</dbReference>
<reference evidence="13" key="1">
    <citation type="journal article" date="2019" name="Int. J. Syst. Evol. Microbiol.">
        <title>The Global Catalogue of Microorganisms (GCM) 10K type strain sequencing project: providing services to taxonomists for standard genome sequencing and annotation.</title>
        <authorList>
            <consortium name="The Broad Institute Genomics Platform"/>
            <consortium name="The Broad Institute Genome Sequencing Center for Infectious Disease"/>
            <person name="Wu L."/>
            <person name="Ma J."/>
        </authorList>
    </citation>
    <scope>NUCLEOTIDE SEQUENCE [LARGE SCALE GENOMIC DNA]</scope>
    <source>
        <strain evidence="13">JCM 17939</strain>
    </source>
</reference>